<dbReference type="OrthoDB" id="8069054at2759"/>
<organism evidence="5">
    <name type="scientific">Drosophila rhopaloa</name>
    <name type="common">Fruit fly</name>
    <dbReference type="NCBI Taxonomy" id="1041015"/>
    <lineage>
        <taxon>Eukaryota</taxon>
        <taxon>Metazoa</taxon>
        <taxon>Ecdysozoa</taxon>
        <taxon>Arthropoda</taxon>
        <taxon>Hexapoda</taxon>
        <taxon>Insecta</taxon>
        <taxon>Pterygota</taxon>
        <taxon>Neoptera</taxon>
        <taxon>Endopterygota</taxon>
        <taxon>Diptera</taxon>
        <taxon>Brachycera</taxon>
        <taxon>Muscomorpha</taxon>
        <taxon>Ephydroidea</taxon>
        <taxon>Drosophilidae</taxon>
        <taxon>Drosophila</taxon>
        <taxon>Sophophora</taxon>
    </lineage>
</organism>
<evidence type="ECO:0000256" key="2">
    <source>
        <dbReference type="SAM" id="MobiDB-lite"/>
    </source>
</evidence>
<feature type="region of interest" description="Disordered" evidence="2">
    <location>
        <begin position="35"/>
        <end position="67"/>
    </location>
</feature>
<feature type="compositionally biased region" description="Polar residues" evidence="2">
    <location>
        <begin position="456"/>
        <end position="470"/>
    </location>
</feature>
<dbReference type="EnsemblMetazoa" id="XM_017132884.1">
    <property type="protein sequence ID" value="XP_016988373.1"/>
    <property type="gene ID" value="LOC108050966"/>
</dbReference>
<dbReference type="GeneID" id="108050966"/>
<feature type="compositionally biased region" description="Gly residues" evidence="2">
    <location>
        <begin position="48"/>
        <end position="58"/>
    </location>
</feature>
<dbReference type="AlphaFoldDB" id="A0A6P4FLQ4"/>
<dbReference type="OMA" id="QRFCTQM"/>
<gene>
    <name evidence="5" type="primary">LOC108050966</name>
    <name evidence="3" type="synonym">108050966</name>
</gene>
<feature type="compositionally biased region" description="Acidic residues" evidence="2">
    <location>
        <begin position="291"/>
        <end position="300"/>
    </location>
</feature>
<sequence length="622" mass="69605">MRMVRPSRRKGIEEVYGSKMDALHPVKSVAISHAGMTKTTTMRSERSGPGGAAGGGGTISSRQADARTQRSFVTENDYYITTNLPLTAANLRNASNSMAHTSPSLMIPGHAQPSPYNAISSRRNNMANKASARQPQINKITHFNLAEGKMNNSVYSMAKPKEAHRMQHHVKGNTQRSNYPMDDNAEFSEKELMVPQQQGNQGNMRRHNQHSHVHQMQMQLQTGVMQHPPQHQLHQQQMSNHSHIKQQQQQHHQQQQSRHQHPQPHPHPHPHQKHSRGRQPIPTSKVHVSTADDDEEKDDDPEEFFELIRQTVQTAVGNTISDGLVKNFRDLSHKIERFSSELKKTNENLDKLQEQVTSKVIYYGEENSRHFRYLCMKSEYDKMFYQHQSMMGGKPTPEMMSLSKANLAAAASVSKNLGYKPSQGFKRPGGKGIKNHGKVPSITKKDLNETLKTTGAYHSTSKAQQQQPSNELRKSSSDHSLMAKSSEQNMREVLGHIQRFCTQMQQSEMGGQMSNDQLHNLEDILIPKKMSNGGLCDTGVKNPRNIAGCQGDKKHDDTEVETPIDSMDETYTGVDDFQFSSEISSCSDDDDCGLKYPSGPATARGPPKSNRRAANKGAGDGQ</sequence>
<feature type="compositionally biased region" description="Acidic residues" evidence="2">
    <location>
        <begin position="558"/>
        <end position="568"/>
    </location>
</feature>
<evidence type="ECO:0000313" key="5">
    <source>
        <dbReference type="RefSeq" id="XP_016988373.1"/>
    </source>
</evidence>
<reference evidence="3" key="3">
    <citation type="submission" date="2025-05" db="UniProtKB">
        <authorList>
            <consortium name="EnsemblMetazoa"/>
        </authorList>
    </citation>
    <scope>IDENTIFICATION</scope>
</reference>
<feature type="compositionally biased region" description="Low complexity" evidence="2">
    <location>
        <begin position="225"/>
        <end position="257"/>
    </location>
</feature>
<feature type="compositionally biased region" description="Polar residues" evidence="2">
    <location>
        <begin position="214"/>
        <end position="224"/>
    </location>
</feature>
<name>A0A6P4FLQ4_DRORH</name>
<feature type="region of interest" description="Disordered" evidence="2">
    <location>
        <begin position="194"/>
        <end position="300"/>
    </location>
</feature>
<dbReference type="Proteomes" id="UP001652680">
    <property type="component" value="Unassembled WGS sequence"/>
</dbReference>
<accession>A0A6P4FLQ4</accession>
<feature type="region of interest" description="Disordered" evidence="2">
    <location>
        <begin position="584"/>
        <end position="622"/>
    </location>
</feature>
<proteinExistence type="predicted"/>
<feature type="region of interest" description="Disordered" evidence="2">
    <location>
        <begin position="547"/>
        <end position="571"/>
    </location>
</feature>
<feature type="compositionally biased region" description="Basic residues" evidence="2">
    <location>
        <begin position="204"/>
        <end position="213"/>
    </location>
</feature>
<dbReference type="RefSeq" id="XP_016988373.1">
    <property type="nucleotide sequence ID" value="XM_017132884.1"/>
</dbReference>
<feature type="coiled-coil region" evidence="1">
    <location>
        <begin position="328"/>
        <end position="355"/>
    </location>
</feature>
<evidence type="ECO:0000256" key="1">
    <source>
        <dbReference type="SAM" id="Coils"/>
    </source>
</evidence>
<evidence type="ECO:0000313" key="4">
    <source>
        <dbReference type="Proteomes" id="UP001652680"/>
    </source>
</evidence>
<keyword evidence="1" id="KW-0175">Coiled coil</keyword>
<evidence type="ECO:0000313" key="3">
    <source>
        <dbReference type="EnsemblMetazoa" id="XP_016988373.1"/>
    </source>
</evidence>
<feature type="region of interest" description="Disordered" evidence="2">
    <location>
        <begin position="456"/>
        <end position="486"/>
    </location>
</feature>
<feature type="compositionally biased region" description="Basic residues" evidence="2">
    <location>
        <begin position="258"/>
        <end position="277"/>
    </location>
</feature>
<reference evidence="5" key="2">
    <citation type="submission" date="2025-04" db="UniProtKB">
        <authorList>
            <consortium name="RefSeq"/>
        </authorList>
    </citation>
    <scope>IDENTIFICATION</scope>
</reference>
<feature type="region of interest" description="Disordered" evidence="2">
    <location>
        <begin position="419"/>
        <end position="440"/>
    </location>
</feature>
<reference evidence="4" key="1">
    <citation type="journal article" date="2021" name="Elife">
        <title>Highly contiguous assemblies of 101 drosophilid genomes.</title>
        <authorList>
            <person name="Kim B.Y."/>
            <person name="Wang J.R."/>
            <person name="Miller D.E."/>
            <person name="Barmina O."/>
            <person name="Delaney E."/>
            <person name="Thompson A."/>
            <person name="Comeault A.A."/>
            <person name="Peede D."/>
            <person name="D'Agostino E.R."/>
            <person name="Pelaez J."/>
            <person name="Aguilar J.M."/>
            <person name="Haji D."/>
            <person name="Matsunaga T."/>
            <person name="Armstrong E.E."/>
            <person name="Zych M."/>
            <person name="Ogawa Y."/>
            <person name="Stamenkovic-Radak M."/>
            <person name="Jelic M."/>
            <person name="Veselinovic M.S."/>
            <person name="Tanaskovic M."/>
            <person name="Eric P."/>
            <person name="Gao J.J."/>
            <person name="Katoh T.K."/>
            <person name="Toda M.J."/>
            <person name="Watabe H."/>
            <person name="Watada M."/>
            <person name="Davis J.S."/>
            <person name="Moyle L.C."/>
            <person name="Manoli G."/>
            <person name="Bertolini E."/>
            <person name="Kostal V."/>
            <person name="Hawley R.S."/>
            <person name="Takahashi A."/>
            <person name="Jones C.D."/>
            <person name="Price D.K."/>
            <person name="Whiteman N."/>
            <person name="Kopp A."/>
            <person name="Matute D.R."/>
            <person name="Petrov D.A."/>
        </authorList>
    </citation>
    <scope>NUCLEOTIDE SEQUENCE [LARGE SCALE GENOMIC DNA]</scope>
</reference>
<keyword evidence="4" id="KW-1185">Reference proteome</keyword>
<protein>
    <submittedName>
        <fullName evidence="5">GATA zinc finger domain-containing protein 10</fullName>
    </submittedName>
</protein>